<dbReference type="PROSITE" id="PS51635">
    <property type="entry name" value="PNPLA"/>
    <property type="match status" value="1"/>
</dbReference>
<feature type="active site" description="Nucleophile" evidence="4">
    <location>
        <position position="42"/>
    </location>
</feature>
<dbReference type="AlphaFoldDB" id="A0AAW5MZK8"/>
<feature type="active site" description="Proton acceptor" evidence="4">
    <location>
        <position position="156"/>
    </location>
</feature>
<keyword evidence="3 4" id="KW-0443">Lipid metabolism</keyword>
<name>A0AAW5MZK8_9BACT</name>
<dbReference type="Proteomes" id="UP001204579">
    <property type="component" value="Unassembled WGS sequence"/>
</dbReference>
<dbReference type="SUPFAM" id="SSF52151">
    <property type="entry name" value="FabD/lysophospholipase-like"/>
    <property type="match status" value="1"/>
</dbReference>
<evidence type="ECO:0000256" key="4">
    <source>
        <dbReference type="PROSITE-ProRule" id="PRU01161"/>
    </source>
</evidence>
<sequence length="258" mass="28560">MDKKKNIALVLSTGGARGIAHIGVIEELERQGYHITSIAGCSMGALIGAAYATGRLQACKEALLLLNKPSLLKLMDITVSRSGFLKGNKLMRRIAEIIPDVRIEELKIPFTAVATDLQTEQEVVFRKGKLLDAVRASISLPNLFQPFKWNGSFLVDGGLSAPLPLEYVHREADDLLVASVAYSLHSNDKPFLLKPDRYFFMSQPTTILVQKNISHTIARFHPDMVIRSETRPFTIFQFDKGKELIALGVAAVRKTCKP</sequence>
<keyword evidence="1 4" id="KW-0378">Hydrolase</keyword>
<reference evidence="6 7" key="1">
    <citation type="submission" date="2022-08" db="EMBL/GenBank/DDBJ databases">
        <authorList>
            <person name="Zeman M."/>
            <person name="Kubasova T."/>
        </authorList>
    </citation>
    <scope>NUCLEOTIDE SEQUENCE [LARGE SCALE GENOMIC DNA]</scope>
    <source>
        <strain evidence="6 7">ET62</strain>
    </source>
</reference>
<evidence type="ECO:0000313" key="7">
    <source>
        <dbReference type="Proteomes" id="UP001204579"/>
    </source>
</evidence>
<feature type="short sequence motif" description="DGA/G" evidence="4">
    <location>
        <begin position="156"/>
        <end position="158"/>
    </location>
</feature>
<accession>A0AAW5MZK8</accession>
<evidence type="ECO:0000313" key="6">
    <source>
        <dbReference type="EMBL" id="MCR8873906.1"/>
    </source>
</evidence>
<evidence type="ECO:0000256" key="3">
    <source>
        <dbReference type="ARBA" id="ARBA00023098"/>
    </source>
</evidence>
<keyword evidence="2 4" id="KW-0442">Lipid degradation</keyword>
<dbReference type="InterPro" id="IPR016035">
    <property type="entry name" value="Acyl_Trfase/lysoPLipase"/>
</dbReference>
<proteinExistence type="predicted"/>
<dbReference type="RefSeq" id="WP_022339765.1">
    <property type="nucleotide sequence ID" value="NZ_CAUBSI010000011.1"/>
</dbReference>
<comment type="caution">
    <text evidence="4">Lacks conserved residue(s) required for the propagation of feature annotation.</text>
</comment>
<keyword evidence="7" id="KW-1185">Reference proteome</keyword>
<evidence type="ECO:0000256" key="1">
    <source>
        <dbReference type="ARBA" id="ARBA00022801"/>
    </source>
</evidence>
<evidence type="ECO:0000259" key="5">
    <source>
        <dbReference type="PROSITE" id="PS51635"/>
    </source>
</evidence>
<evidence type="ECO:0000256" key="2">
    <source>
        <dbReference type="ARBA" id="ARBA00022963"/>
    </source>
</evidence>
<dbReference type="GO" id="GO:0016042">
    <property type="term" value="P:lipid catabolic process"/>
    <property type="evidence" value="ECO:0007669"/>
    <property type="project" value="UniProtKB-UniRule"/>
</dbReference>
<dbReference type="PANTHER" id="PTHR14226">
    <property type="entry name" value="NEUROPATHY TARGET ESTERASE/SWISS CHEESE D.MELANOGASTER"/>
    <property type="match status" value="1"/>
</dbReference>
<feature type="short sequence motif" description="GXSXG" evidence="4">
    <location>
        <begin position="40"/>
        <end position="44"/>
    </location>
</feature>
<dbReference type="Pfam" id="PF01734">
    <property type="entry name" value="Patatin"/>
    <property type="match status" value="1"/>
</dbReference>
<gene>
    <name evidence="6" type="ORF">NW209_07755</name>
</gene>
<dbReference type="Gene3D" id="3.40.1090.10">
    <property type="entry name" value="Cytosolic phospholipase A2 catalytic domain"/>
    <property type="match status" value="1"/>
</dbReference>
<organism evidence="6 7">
    <name type="scientific">Phocaeicola barnesiae</name>
    <dbReference type="NCBI Taxonomy" id="376804"/>
    <lineage>
        <taxon>Bacteria</taxon>
        <taxon>Pseudomonadati</taxon>
        <taxon>Bacteroidota</taxon>
        <taxon>Bacteroidia</taxon>
        <taxon>Bacteroidales</taxon>
        <taxon>Bacteroidaceae</taxon>
        <taxon>Phocaeicola</taxon>
    </lineage>
</organism>
<dbReference type="EMBL" id="JANRHJ010000008">
    <property type="protein sequence ID" value="MCR8873906.1"/>
    <property type="molecule type" value="Genomic_DNA"/>
</dbReference>
<dbReference type="PANTHER" id="PTHR14226:SF76">
    <property type="entry name" value="NTE FAMILY PROTEIN RSSA"/>
    <property type="match status" value="1"/>
</dbReference>
<comment type="caution">
    <text evidence="6">The sequence shown here is derived from an EMBL/GenBank/DDBJ whole genome shotgun (WGS) entry which is preliminary data.</text>
</comment>
<dbReference type="InterPro" id="IPR002641">
    <property type="entry name" value="PNPLA_dom"/>
</dbReference>
<dbReference type="InterPro" id="IPR050301">
    <property type="entry name" value="NTE"/>
</dbReference>
<feature type="domain" description="PNPLA" evidence="5">
    <location>
        <begin position="9"/>
        <end position="169"/>
    </location>
</feature>
<protein>
    <submittedName>
        <fullName evidence="6">Patatin-like phospholipase family protein</fullName>
    </submittedName>
</protein>
<dbReference type="GO" id="GO:0016787">
    <property type="term" value="F:hydrolase activity"/>
    <property type="evidence" value="ECO:0007669"/>
    <property type="project" value="UniProtKB-UniRule"/>
</dbReference>